<protein>
    <recommendedName>
        <fullName evidence="4">DUF2628 domain-containing protein</fullName>
    </recommendedName>
</protein>
<name>A0ABP8V345_9GAMM</name>
<comment type="caution">
    <text evidence="2">The sequence shown here is derived from an EMBL/GenBank/DDBJ whole genome shotgun (WGS) entry which is preliminary data.</text>
</comment>
<dbReference type="InterPro" id="IPR024399">
    <property type="entry name" value="DUF2628"/>
</dbReference>
<dbReference type="Pfam" id="PF10947">
    <property type="entry name" value="DUF2628"/>
    <property type="match status" value="1"/>
</dbReference>
<dbReference type="RefSeq" id="WP_345195067.1">
    <property type="nucleotide sequence ID" value="NZ_BAABFL010000128.1"/>
</dbReference>
<organism evidence="2 3">
    <name type="scientific">Kistimonas scapharcae</name>
    <dbReference type="NCBI Taxonomy" id="1036133"/>
    <lineage>
        <taxon>Bacteria</taxon>
        <taxon>Pseudomonadati</taxon>
        <taxon>Pseudomonadota</taxon>
        <taxon>Gammaproteobacteria</taxon>
        <taxon>Oceanospirillales</taxon>
        <taxon>Endozoicomonadaceae</taxon>
        <taxon>Kistimonas</taxon>
    </lineage>
</organism>
<evidence type="ECO:0000313" key="3">
    <source>
        <dbReference type="Proteomes" id="UP001500604"/>
    </source>
</evidence>
<keyword evidence="3" id="KW-1185">Reference proteome</keyword>
<dbReference type="Proteomes" id="UP001500604">
    <property type="component" value="Unassembled WGS sequence"/>
</dbReference>
<sequence>MSESTFEKNTKNTTGLCAKWLEKFDLLSKIGADEKFIFSAVKSPAFKELSFKEKQKVTFNWLAFIFGPFYYFSKRMWLKGSIILGSIWIFSGIFSLIETVLGLSLPSVLLWVIPYVICAQLANYDYYKFITKNEVMWPKMSKVFSNQKGIAGYLVGSFIFLLLTLGAFSSGVPECGSSEATDLVVQIAQDKLKVYGALANNLDMSVKSIRTTSTNEQTGSYQCAADMEVTGVNGTRSFPIKYTIELTDNGDEFYVNVFGL</sequence>
<accession>A0ABP8V345</accession>
<keyword evidence="1" id="KW-0472">Membrane</keyword>
<evidence type="ECO:0000313" key="2">
    <source>
        <dbReference type="EMBL" id="GAA4649277.1"/>
    </source>
</evidence>
<evidence type="ECO:0000256" key="1">
    <source>
        <dbReference type="SAM" id="Phobius"/>
    </source>
</evidence>
<dbReference type="EMBL" id="BAABFL010000128">
    <property type="protein sequence ID" value="GAA4649277.1"/>
    <property type="molecule type" value="Genomic_DNA"/>
</dbReference>
<reference evidence="3" key="1">
    <citation type="journal article" date="2019" name="Int. J. Syst. Evol. Microbiol.">
        <title>The Global Catalogue of Microorganisms (GCM) 10K type strain sequencing project: providing services to taxonomists for standard genome sequencing and annotation.</title>
        <authorList>
            <consortium name="The Broad Institute Genomics Platform"/>
            <consortium name="The Broad Institute Genome Sequencing Center for Infectious Disease"/>
            <person name="Wu L."/>
            <person name="Ma J."/>
        </authorList>
    </citation>
    <scope>NUCLEOTIDE SEQUENCE [LARGE SCALE GENOMIC DNA]</scope>
    <source>
        <strain evidence="3">JCM 17805</strain>
    </source>
</reference>
<feature type="transmembrane region" description="Helical" evidence="1">
    <location>
        <begin position="150"/>
        <end position="168"/>
    </location>
</feature>
<gene>
    <name evidence="2" type="ORF">GCM10023116_15510</name>
</gene>
<proteinExistence type="predicted"/>
<feature type="transmembrane region" description="Helical" evidence="1">
    <location>
        <begin position="80"/>
        <end position="102"/>
    </location>
</feature>
<keyword evidence="1" id="KW-0812">Transmembrane</keyword>
<evidence type="ECO:0008006" key="4">
    <source>
        <dbReference type="Google" id="ProtNLM"/>
    </source>
</evidence>
<keyword evidence="1" id="KW-1133">Transmembrane helix</keyword>
<feature type="transmembrane region" description="Helical" evidence="1">
    <location>
        <begin position="108"/>
        <end position="129"/>
    </location>
</feature>